<sequence>MELRTPFMQGSNVSVFDSSLYSPLFTQKQMKQVWSDENLIRTWLTFETKIAEAQAELGLIPHSAASAIKQVCDIRHLDWARLAQDTQTVGMAIKPLVDQLSEQGNDEVKQYLHWGCTTQDLLDTSLAMRLKQTLHIVRQQLVALGDQLASMALHHKRTVMVARTNAMDALPTTWGLQVSGYLQEITRHLTRLDELYPRVTTGLYGGAVGNLSSIGSHGLAVRQRLFAKLELTEPKGLGNASLDNIVELIQFFALIHGTLCRIANDTELMGRAALGEVCEGESGGGSSTMPHKANPRAANMIQTLSRMGWMYASGAPNLMDQQDVRAASMRVLNWSLVPEASLAVSTALERGERLVANLIVNQDKMRSNFSASRNFIMSEAVMMKAAEKVGRSMGYSCVKMAIAQAPEQGDLAQILKQNPEVSAILTDQEIDAACDPQHYLGCNDALIDETVELYRKVIR</sequence>
<reference evidence="2 3" key="1">
    <citation type="journal article" date="2003" name="Genome Res.">
        <title>Comparative genome analysis of Vibrio vulnificus, a marine pathogen.</title>
        <authorList>
            <person name="Chen C.Y."/>
            <person name="Wu K.M."/>
            <person name="Chang Y.C."/>
            <person name="Chang C.H."/>
            <person name="Tsai H.C."/>
            <person name="Liao T.L."/>
            <person name="Liu Y.M."/>
            <person name="Chen H.J."/>
            <person name="Shen A.B."/>
            <person name="Li J.C."/>
            <person name="Su T.L."/>
            <person name="Shao C.P."/>
            <person name="Lee C.T."/>
            <person name="Hor L.I."/>
            <person name="Tsai S.F."/>
        </authorList>
    </citation>
    <scope>NUCLEOTIDE SEQUENCE [LARGE SCALE GENOMIC DNA]</scope>
    <source>
        <strain evidence="2 3">YJ016</strain>
    </source>
</reference>
<dbReference type="Pfam" id="PF10397">
    <property type="entry name" value="ADSL_C"/>
    <property type="match status" value="1"/>
</dbReference>
<dbReference type="CDD" id="cd01597">
    <property type="entry name" value="pCLME"/>
    <property type="match status" value="1"/>
</dbReference>
<keyword evidence="2" id="KW-0456">Lyase</keyword>
<organism evidence="2 3">
    <name type="scientific">Vibrio vulnificus (strain YJ016)</name>
    <dbReference type="NCBI Taxonomy" id="196600"/>
    <lineage>
        <taxon>Bacteria</taxon>
        <taxon>Pseudomonadati</taxon>
        <taxon>Pseudomonadota</taxon>
        <taxon>Gammaproteobacteria</taxon>
        <taxon>Vibrionales</taxon>
        <taxon>Vibrionaceae</taxon>
        <taxon>Vibrio</taxon>
    </lineage>
</organism>
<dbReference type="Proteomes" id="UP000002675">
    <property type="component" value="Chromosome I"/>
</dbReference>
<evidence type="ECO:0000313" key="2">
    <source>
        <dbReference type="EMBL" id="BAC95007.1"/>
    </source>
</evidence>
<dbReference type="PROSITE" id="PS00163">
    <property type="entry name" value="FUMARATE_LYASES"/>
    <property type="match status" value="1"/>
</dbReference>
<dbReference type="Gene3D" id="1.20.200.10">
    <property type="entry name" value="Fumarase/aspartase (Central domain)"/>
    <property type="match status" value="1"/>
</dbReference>
<name>Q7MJB9_VIBVY</name>
<dbReference type="Gene3D" id="1.10.40.30">
    <property type="entry name" value="Fumarase/aspartase (C-terminal domain)"/>
    <property type="match status" value="1"/>
</dbReference>
<dbReference type="AlphaFoldDB" id="Q7MJB9"/>
<dbReference type="PRINTS" id="PR00145">
    <property type="entry name" value="ARGSUCLYASE"/>
</dbReference>
<dbReference type="InterPro" id="IPR019468">
    <property type="entry name" value="AdenyloSucc_lyase_C"/>
</dbReference>
<dbReference type="InterPro" id="IPR020557">
    <property type="entry name" value="Fumarate_lyase_CS"/>
</dbReference>
<dbReference type="InterPro" id="IPR008948">
    <property type="entry name" value="L-Aspartase-like"/>
</dbReference>
<dbReference type="InterPro" id="IPR000362">
    <property type="entry name" value="Fumarate_lyase_fam"/>
</dbReference>
<evidence type="ECO:0000259" key="1">
    <source>
        <dbReference type="SMART" id="SM00998"/>
    </source>
</evidence>
<dbReference type="PRINTS" id="PR00149">
    <property type="entry name" value="FUMRATELYASE"/>
</dbReference>
<dbReference type="InterPro" id="IPR022761">
    <property type="entry name" value="Fumarate_lyase_N"/>
</dbReference>
<dbReference type="Pfam" id="PF00206">
    <property type="entry name" value="Lyase_1"/>
    <property type="match status" value="1"/>
</dbReference>
<dbReference type="SMART" id="SM00998">
    <property type="entry name" value="ADSL_C"/>
    <property type="match status" value="1"/>
</dbReference>
<dbReference type="PANTHER" id="PTHR43172">
    <property type="entry name" value="ADENYLOSUCCINATE LYASE"/>
    <property type="match status" value="1"/>
</dbReference>
<dbReference type="GO" id="GO:0016829">
    <property type="term" value="F:lyase activity"/>
    <property type="evidence" value="ECO:0007669"/>
    <property type="project" value="UniProtKB-KW"/>
</dbReference>
<feature type="domain" description="Adenylosuccinate lyase C-terminal" evidence="1">
    <location>
        <begin position="373"/>
        <end position="451"/>
    </location>
</feature>
<protein>
    <submittedName>
        <fullName evidence="2">Adenylosuccinate lyase</fullName>
    </submittedName>
</protein>
<dbReference type="HOGENOM" id="CLU_030949_3_1_6"/>
<gene>
    <name evidence="2" type="ordered locus">VV2243</name>
</gene>
<dbReference type="KEGG" id="vvy:VV2243"/>
<proteinExistence type="predicted"/>
<dbReference type="EMBL" id="BA000037">
    <property type="protein sequence ID" value="BAC95007.1"/>
    <property type="molecule type" value="Genomic_DNA"/>
</dbReference>
<dbReference type="SUPFAM" id="SSF48557">
    <property type="entry name" value="L-aspartase-like"/>
    <property type="match status" value="1"/>
</dbReference>
<evidence type="ECO:0000313" key="3">
    <source>
        <dbReference type="Proteomes" id="UP000002675"/>
    </source>
</evidence>
<accession>Q7MJB9</accession>